<organism evidence="1 2">
    <name type="scientific">Metabacillus herbersteinensis</name>
    <dbReference type="NCBI Taxonomy" id="283816"/>
    <lineage>
        <taxon>Bacteria</taxon>
        <taxon>Bacillati</taxon>
        <taxon>Bacillota</taxon>
        <taxon>Bacilli</taxon>
        <taxon>Bacillales</taxon>
        <taxon>Bacillaceae</taxon>
        <taxon>Metabacillus</taxon>
    </lineage>
</organism>
<dbReference type="Gene3D" id="1.20.120.1450">
    <property type="match status" value="1"/>
</dbReference>
<name>A0ABV6GD48_9BACI</name>
<evidence type="ECO:0000313" key="1">
    <source>
        <dbReference type="EMBL" id="MFC0271597.1"/>
    </source>
</evidence>
<evidence type="ECO:0000313" key="2">
    <source>
        <dbReference type="Proteomes" id="UP001589854"/>
    </source>
</evidence>
<dbReference type="Pfam" id="PF07307">
    <property type="entry name" value="HEPPP_synt_1"/>
    <property type="match status" value="1"/>
</dbReference>
<comment type="caution">
    <text evidence="1">The sequence shown here is derived from an EMBL/GenBank/DDBJ whole genome shotgun (WGS) entry which is preliminary data.</text>
</comment>
<proteinExistence type="predicted"/>
<keyword evidence="2" id="KW-1185">Reference proteome</keyword>
<reference evidence="1 2" key="1">
    <citation type="submission" date="2024-09" db="EMBL/GenBank/DDBJ databases">
        <authorList>
            <person name="Sun Q."/>
            <person name="Mori K."/>
        </authorList>
    </citation>
    <scope>NUCLEOTIDE SEQUENCE [LARGE SCALE GENOMIC DNA]</scope>
    <source>
        <strain evidence="1 2">CCM 7228</strain>
    </source>
</reference>
<dbReference type="EMBL" id="JBHLVO010000005">
    <property type="protein sequence ID" value="MFC0271597.1"/>
    <property type="molecule type" value="Genomic_DNA"/>
</dbReference>
<dbReference type="Proteomes" id="UP001589854">
    <property type="component" value="Unassembled WGS sequence"/>
</dbReference>
<protein>
    <submittedName>
        <fullName evidence="1">Heptaprenyl diphosphate synthase component 1</fullName>
    </submittedName>
</protein>
<dbReference type="RefSeq" id="WP_378932788.1">
    <property type="nucleotide sequence ID" value="NZ_JBHLVO010000005.1"/>
</dbReference>
<dbReference type="InterPro" id="IPR009920">
    <property type="entry name" value="HEPPP_synth_su1"/>
</dbReference>
<sequence>MQDIYVNLAKLRTALEKKLTHPFLAKHLPVPKIDEDKLLLFYAIFDEVNLSNEMKENYILTAMLVQVALDTHDEVTTSAHLNQDQFVQRQLTVLAGDYYSGLYYSLLSEMKDIKMVRTLAMAIKEINEHKIRLYNDPEFHSKISLESMLIIETALFQKVSEHMEVDSWRKLATKFLSFKRLSNETVRDETNLATKSHKGSIVLATTYVKDVANKYFEETVSLIENSFFKSPPMKNFLLKRLHSIRFNENIQYNKTVEEGL</sequence>
<gene>
    <name evidence="1" type="ORF">ACFFIX_09025</name>
</gene>
<accession>A0ABV6GD48</accession>